<dbReference type="InterPro" id="IPR023540">
    <property type="entry name" value="PPAT_arch"/>
</dbReference>
<comment type="catalytic activity">
    <reaction evidence="7">
        <text>(R)-4'-phosphopantetheine + ATP + H(+) = 3'-dephospho-CoA + diphosphate</text>
        <dbReference type="Rhea" id="RHEA:19801"/>
        <dbReference type="ChEBI" id="CHEBI:15378"/>
        <dbReference type="ChEBI" id="CHEBI:30616"/>
        <dbReference type="ChEBI" id="CHEBI:33019"/>
        <dbReference type="ChEBI" id="CHEBI:57328"/>
        <dbReference type="ChEBI" id="CHEBI:61723"/>
        <dbReference type="EC" id="2.7.7.3"/>
    </reaction>
</comment>
<sequence>MKFNLTALGGTFDIIHVGHLSLIKKATSISEKIIIGLSSDSFAAKNGKTITNNFQQRLQNLDKIIHEKFPDCSFEIAKLDDEFGPAVIEGEVDALVVSDETSQKGVILNALRKKRNLVPVEIIIVPMKLASDGDRISSSRIRNSEIDSSGNVLVD</sequence>
<protein>
    <recommendedName>
        <fullName evidence="7">Phosphopantetheine adenylyltransferase</fullName>
        <ecNumber evidence="7">2.7.7.3</ecNumber>
    </recommendedName>
    <alternativeName>
        <fullName evidence="7">Dephospho-CoA pyrophosphorylase</fullName>
    </alternativeName>
    <alternativeName>
        <fullName evidence="7">Pantetheine-phosphate adenylyltransferase</fullName>
        <shortName evidence="7">PPAT</shortName>
    </alternativeName>
</protein>
<dbReference type="UniPathway" id="UPA00241"/>
<dbReference type="GO" id="GO:0005524">
    <property type="term" value="F:ATP binding"/>
    <property type="evidence" value="ECO:0007669"/>
    <property type="project" value="UniProtKB-KW"/>
</dbReference>
<dbReference type="InterPro" id="IPR004821">
    <property type="entry name" value="Cyt_trans-like"/>
</dbReference>
<comment type="subcellular location">
    <subcellularLocation>
        <location evidence="7">Cytoplasm</location>
    </subcellularLocation>
</comment>
<dbReference type="EC" id="2.7.7.3" evidence="7"/>
<keyword evidence="4 7" id="KW-0547">Nucleotide-binding</keyword>
<organism evidence="9">
    <name type="scientific">uncultured marine thaumarchaeote KM3_34_C02</name>
    <dbReference type="NCBI Taxonomy" id="1456129"/>
    <lineage>
        <taxon>Archaea</taxon>
        <taxon>Nitrososphaerota</taxon>
        <taxon>environmental samples</taxon>
    </lineage>
</organism>
<gene>
    <name evidence="7" type="primary">coaD</name>
</gene>
<dbReference type="PANTHER" id="PTHR43793">
    <property type="entry name" value="FAD SYNTHASE"/>
    <property type="match status" value="1"/>
</dbReference>
<dbReference type="GO" id="GO:0005737">
    <property type="term" value="C:cytoplasm"/>
    <property type="evidence" value="ECO:0007669"/>
    <property type="project" value="UniProtKB-SubCell"/>
</dbReference>
<dbReference type="NCBIfam" id="TIGR00125">
    <property type="entry name" value="cyt_tran_rel"/>
    <property type="match status" value="1"/>
</dbReference>
<name>A0A075H557_9ARCH</name>
<keyword evidence="3 7" id="KW-0548">Nucleotidyltransferase</keyword>
<reference evidence="9" key="1">
    <citation type="journal article" date="2014" name="Genome Biol. Evol.">
        <title>Pangenome evidence for extensive interdomain horizontal transfer affecting lineage core and shell genes in uncultured planktonic thaumarchaeota and euryarchaeota.</title>
        <authorList>
            <person name="Deschamps P."/>
            <person name="Zivanovic Y."/>
            <person name="Moreira D."/>
            <person name="Rodriguez-Valera F."/>
            <person name="Lopez-Garcia P."/>
        </authorList>
    </citation>
    <scope>NUCLEOTIDE SEQUENCE</scope>
</reference>
<dbReference type="Gene3D" id="3.40.50.620">
    <property type="entry name" value="HUPs"/>
    <property type="match status" value="1"/>
</dbReference>
<evidence type="ECO:0000256" key="3">
    <source>
        <dbReference type="ARBA" id="ARBA00022695"/>
    </source>
</evidence>
<dbReference type="NCBIfam" id="NF001985">
    <property type="entry name" value="PRK00777.1"/>
    <property type="match status" value="1"/>
</dbReference>
<accession>A0A075H557</accession>
<keyword evidence="2 7" id="KW-0808">Transferase</keyword>
<comment type="function">
    <text evidence="7">Reversibly transfers an adenylyl group from ATP to 4'-phosphopantetheine, yielding dephospho-CoA (dPCoA) and pyrophosphate.</text>
</comment>
<keyword evidence="5 7" id="KW-0067">ATP-binding</keyword>
<evidence type="ECO:0000256" key="2">
    <source>
        <dbReference type="ARBA" id="ARBA00022679"/>
    </source>
</evidence>
<feature type="domain" description="Cytidyltransferase-like" evidence="8">
    <location>
        <begin position="8"/>
        <end position="143"/>
    </location>
</feature>
<dbReference type="InterPro" id="IPR050385">
    <property type="entry name" value="Archaeal_FAD_synthase"/>
</dbReference>
<evidence type="ECO:0000313" key="9">
    <source>
        <dbReference type="EMBL" id="AIF09053.1"/>
    </source>
</evidence>
<dbReference type="PANTHER" id="PTHR43793:SF1">
    <property type="entry name" value="FAD SYNTHASE"/>
    <property type="match status" value="1"/>
</dbReference>
<evidence type="ECO:0000259" key="8">
    <source>
        <dbReference type="Pfam" id="PF01467"/>
    </source>
</evidence>
<keyword evidence="6 7" id="KW-0173">Coenzyme A biosynthesis</keyword>
<comment type="similarity">
    <text evidence="7">Belongs to the eukaryotic CoaD family.</text>
</comment>
<evidence type="ECO:0000256" key="4">
    <source>
        <dbReference type="ARBA" id="ARBA00022741"/>
    </source>
</evidence>
<evidence type="ECO:0000256" key="5">
    <source>
        <dbReference type="ARBA" id="ARBA00022840"/>
    </source>
</evidence>
<keyword evidence="1 7" id="KW-0963">Cytoplasm</keyword>
<comment type="pathway">
    <text evidence="7">Cofactor biosynthesis; coenzyme A biosynthesis.</text>
</comment>
<dbReference type="SUPFAM" id="SSF52374">
    <property type="entry name" value="Nucleotidylyl transferase"/>
    <property type="match status" value="1"/>
</dbReference>
<evidence type="ECO:0000256" key="7">
    <source>
        <dbReference type="HAMAP-Rule" id="MF_00647"/>
    </source>
</evidence>
<evidence type="ECO:0000256" key="6">
    <source>
        <dbReference type="ARBA" id="ARBA00022993"/>
    </source>
</evidence>
<evidence type="ECO:0000256" key="1">
    <source>
        <dbReference type="ARBA" id="ARBA00022490"/>
    </source>
</evidence>
<dbReference type="GO" id="GO:0004595">
    <property type="term" value="F:pantetheine-phosphate adenylyltransferase activity"/>
    <property type="evidence" value="ECO:0007669"/>
    <property type="project" value="UniProtKB-UniRule"/>
</dbReference>
<dbReference type="AlphaFoldDB" id="A0A075H557"/>
<dbReference type="GO" id="GO:0015937">
    <property type="term" value="P:coenzyme A biosynthetic process"/>
    <property type="evidence" value="ECO:0007669"/>
    <property type="project" value="UniProtKB-UniRule"/>
</dbReference>
<dbReference type="InterPro" id="IPR014729">
    <property type="entry name" value="Rossmann-like_a/b/a_fold"/>
</dbReference>
<dbReference type="HAMAP" id="MF_00647">
    <property type="entry name" value="PPAT_arch"/>
    <property type="match status" value="1"/>
</dbReference>
<proteinExistence type="inferred from homology"/>
<dbReference type="EMBL" id="KF900850">
    <property type="protein sequence ID" value="AIF09053.1"/>
    <property type="molecule type" value="Genomic_DNA"/>
</dbReference>
<dbReference type="Pfam" id="PF01467">
    <property type="entry name" value="CTP_transf_like"/>
    <property type="match status" value="1"/>
</dbReference>